<dbReference type="GO" id="GO:0005524">
    <property type="term" value="F:ATP binding"/>
    <property type="evidence" value="ECO:0007669"/>
    <property type="project" value="InterPro"/>
</dbReference>
<keyword evidence="4" id="KW-0418">Kinase</keyword>
<dbReference type="InterPro" id="IPR051681">
    <property type="entry name" value="Ser/Thr_Kinases-Pseudokinases"/>
</dbReference>
<protein>
    <submittedName>
        <fullName evidence="4">Serine/threonine-protein kinase/receptor</fullName>
    </submittedName>
</protein>
<comment type="caution">
    <text evidence="4">The sequence shown here is derived from an EMBL/GenBank/DDBJ whole genome shotgun (WGS) entry which is preliminary data.</text>
</comment>
<dbReference type="Pfam" id="PF07714">
    <property type="entry name" value="PK_Tyr_Ser-Thr"/>
    <property type="match status" value="1"/>
</dbReference>
<reference evidence="4" key="1">
    <citation type="submission" date="2023-08" db="EMBL/GenBank/DDBJ databases">
        <title>Reference Genome Resource for the Citrus Pathogen Phytophthora citrophthora.</title>
        <authorList>
            <person name="Moller H."/>
            <person name="Coetzee B."/>
            <person name="Rose L.J."/>
            <person name="Van Niekerk J.M."/>
        </authorList>
    </citation>
    <scope>NUCLEOTIDE SEQUENCE</scope>
    <source>
        <strain evidence="4">STE-U-9442</strain>
    </source>
</reference>
<evidence type="ECO:0000256" key="2">
    <source>
        <dbReference type="SAM" id="SignalP"/>
    </source>
</evidence>
<keyword evidence="5" id="KW-1185">Reference proteome</keyword>
<dbReference type="EMBL" id="JASMQC010000036">
    <property type="protein sequence ID" value="KAK1930948.1"/>
    <property type="molecule type" value="Genomic_DNA"/>
</dbReference>
<dbReference type="InterPro" id="IPR011009">
    <property type="entry name" value="Kinase-like_dom_sf"/>
</dbReference>
<organism evidence="4 5">
    <name type="scientific">Phytophthora citrophthora</name>
    <dbReference type="NCBI Taxonomy" id="4793"/>
    <lineage>
        <taxon>Eukaryota</taxon>
        <taxon>Sar</taxon>
        <taxon>Stramenopiles</taxon>
        <taxon>Oomycota</taxon>
        <taxon>Peronosporomycetes</taxon>
        <taxon>Peronosporales</taxon>
        <taxon>Peronosporaceae</taxon>
        <taxon>Phytophthora</taxon>
    </lineage>
</organism>
<dbReference type="AlphaFoldDB" id="A0AAD9G2Z1"/>
<dbReference type="PROSITE" id="PS50011">
    <property type="entry name" value="PROTEIN_KINASE_DOM"/>
    <property type="match status" value="1"/>
</dbReference>
<dbReference type="GO" id="GO:0004674">
    <property type="term" value="F:protein serine/threonine kinase activity"/>
    <property type="evidence" value="ECO:0007669"/>
    <property type="project" value="TreeGrafter"/>
</dbReference>
<keyword evidence="1" id="KW-0472">Membrane</keyword>
<feature type="chain" id="PRO_5042230406" evidence="2">
    <location>
        <begin position="20"/>
        <end position="680"/>
    </location>
</feature>
<evidence type="ECO:0000313" key="5">
    <source>
        <dbReference type="Proteomes" id="UP001259832"/>
    </source>
</evidence>
<keyword evidence="1" id="KW-0812">Transmembrane</keyword>
<feature type="domain" description="Protein kinase" evidence="3">
    <location>
        <begin position="390"/>
        <end position="645"/>
    </location>
</feature>
<keyword evidence="1" id="KW-1133">Transmembrane helix</keyword>
<sequence length="680" mass="74867">MARLRLLLLMVLYWNLSLAADNFSDMTISARMKQLITSGIQLPKLVLNTTLPVEVQYLLTQNNLVWRDLGGTLQRLVLWDQGYVLTSTGNLREIKVRCDLGMDDVVITRDEFERLRNCPAATCFDPVSSGVVLRGTICSDTQIQQVAKCAVLVSKSEATAASVDVETNLIWAEEGNNTDIPLPVVRRHSLETFAITMQTPTAGSCPPQLNLVIPCTIVEFSANSSEWCSPKKSGVVLALLQSLVEGKQSSSSSTGSSGMFIAIWTVAGVLMLVLFVIGFMFIRHLLRQRKQSGGKDDLVEKTGLEHYTLTPEGAFFVNSRDSHEASPSLSVSFALSDLEAELEMEVYRSYLSSSGPSEVDYSDALGASQVLLLFQNDPTVLAMRVPIIDVNGDKMISRGKDGSPNEVLVGTFGCREVILKRLRVPKRNDTRAVERLANETRLAVTLEHPNIVNIVGIAWNSFQNLMVLWEYHRSGDLRRALRSGKKSQHWTWTQQKLQIAMGVLRGLSFLHSHTPSIIHGAIEPRHILLDSATGEPALCGLGHCAGRSLATNSDKPRRDGESAIWSSPEVLAEGKYSEKSDIYSFGVLLVALDTGKLLLNVSSEDLLGLLTPVCPQFISKIAHDCLQSDANARPSSGELLRHLEEISGISSPWPSCEYIKHGKRGLNHDDEQIVRANYCL</sequence>
<proteinExistence type="predicted"/>
<evidence type="ECO:0000259" key="3">
    <source>
        <dbReference type="PROSITE" id="PS50011"/>
    </source>
</evidence>
<dbReference type="PANTHER" id="PTHR44329:SF214">
    <property type="entry name" value="PROTEIN KINASE DOMAIN-CONTAINING PROTEIN"/>
    <property type="match status" value="1"/>
</dbReference>
<dbReference type="Gene3D" id="1.10.510.10">
    <property type="entry name" value="Transferase(Phosphotransferase) domain 1"/>
    <property type="match status" value="1"/>
</dbReference>
<dbReference type="SUPFAM" id="SSF56112">
    <property type="entry name" value="Protein kinase-like (PK-like)"/>
    <property type="match status" value="1"/>
</dbReference>
<name>A0AAD9G2Z1_9STRA</name>
<dbReference type="InterPro" id="IPR000719">
    <property type="entry name" value="Prot_kinase_dom"/>
</dbReference>
<dbReference type="InterPro" id="IPR001245">
    <property type="entry name" value="Ser-Thr/Tyr_kinase_cat_dom"/>
</dbReference>
<dbReference type="Proteomes" id="UP001259832">
    <property type="component" value="Unassembled WGS sequence"/>
</dbReference>
<accession>A0AAD9G2Z1</accession>
<gene>
    <name evidence="4" type="ORF">P3T76_013537</name>
</gene>
<keyword evidence="4" id="KW-0808">Transferase</keyword>
<feature type="transmembrane region" description="Helical" evidence="1">
    <location>
        <begin position="259"/>
        <end position="282"/>
    </location>
</feature>
<evidence type="ECO:0000313" key="4">
    <source>
        <dbReference type="EMBL" id="KAK1930948.1"/>
    </source>
</evidence>
<keyword evidence="2" id="KW-0732">Signal</keyword>
<dbReference type="PANTHER" id="PTHR44329">
    <property type="entry name" value="SERINE/THREONINE-PROTEIN KINASE TNNI3K-RELATED"/>
    <property type="match status" value="1"/>
</dbReference>
<feature type="signal peptide" evidence="2">
    <location>
        <begin position="1"/>
        <end position="19"/>
    </location>
</feature>
<evidence type="ECO:0000256" key="1">
    <source>
        <dbReference type="SAM" id="Phobius"/>
    </source>
</evidence>